<evidence type="ECO:0000313" key="1">
    <source>
        <dbReference type="EMBL" id="NOK38962.1"/>
    </source>
</evidence>
<reference evidence="1 2" key="1">
    <citation type="submission" date="2020-05" db="EMBL/GenBank/DDBJ databases">
        <authorList>
            <person name="Whitworth D."/>
        </authorList>
    </citation>
    <scope>NUCLEOTIDE SEQUENCE [LARGE SCALE GENOMIC DNA]</scope>
    <source>
        <strain evidence="1 2">AB043B</strain>
    </source>
</reference>
<gene>
    <name evidence="1" type="ORF">HMI49_37830</name>
</gene>
<dbReference type="SUPFAM" id="SSF55874">
    <property type="entry name" value="ATPase domain of HSP90 chaperone/DNA topoisomerase II/histidine kinase"/>
    <property type="match status" value="1"/>
</dbReference>
<keyword evidence="1" id="KW-0547">Nucleotide-binding</keyword>
<accession>A0A7Y4NX90</accession>
<proteinExistence type="predicted"/>
<dbReference type="EMBL" id="JABFJV010000392">
    <property type="protein sequence ID" value="NOK38962.1"/>
    <property type="molecule type" value="Genomic_DNA"/>
</dbReference>
<protein>
    <submittedName>
        <fullName evidence="1">ATP-binding protein</fullName>
    </submittedName>
</protein>
<dbReference type="RefSeq" id="WP_171438410.1">
    <property type="nucleotide sequence ID" value="NZ_JABFJV010000392.1"/>
</dbReference>
<dbReference type="Proteomes" id="UP000563426">
    <property type="component" value="Unassembled WGS sequence"/>
</dbReference>
<organism evidence="1 2">
    <name type="scientific">Corallococcus exercitus</name>
    <dbReference type="NCBI Taxonomy" id="2316736"/>
    <lineage>
        <taxon>Bacteria</taxon>
        <taxon>Pseudomonadati</taxon>
        <taxon>Myxococcota</taxon>
        <taxon>Myxococcia</taxon>
        <taxon>Myxococcales</taxon>
        <taxon>Cystobacterineae</taxon>
        <taxon>Myxococcaceae</taxon>
        <taxon>Corallococcus</taxon>
    </lineage>
</organism>
<name>A0A7Y4NX90_9BACT</name>
<dbReference type="InterPro" id="IPR036890">
    <property type="entry name" value="HATPase_C_sf"/>
</dbReference>
<keyword evidence="1" id="KW-0067">ATP-binding</keyword>
<sequence length="489" mass="54954">MKYKSLPPFAPVLLESMRAIGYDTAAAVADLIDNSITAKATRVRIRFDPGVPRAVAFLDDGHGMDEEELAHSMRHGSRSPNDVRPDDDLGRFGLGLKTASMSQCRRLTVVTRKNGRTHGMMWDLDLVERKGDWIAGVLDPGDIDSVPFVGHLLEEAHGTLVVWEKLDRLAAGDAGDGALLSERIRRVEEHLALVFHRHLTGRPPRLIIEINNYPVQPLDPFLEDEGAMAGPEERILAEGQRVVLRAFTLPHISRLTRAQIEKAGGEAGLRRQQGFYVYRNQRLIVWGTWFRLFRQEELTKLTRVRVDVPNALDHLWSLDIKKSAASPPAVIRDRLRGLVPTMVRPSQTIHAYRGRVTGTDRVRPIWKRIEDRDGVRYEIDCDHPVVAALRLSAEDGHLSEIDNVLRAISASLPVEAIYNDRANERIGLRKEVDDGEAVAAHLEELARQLLSAFSDRPAERERLLSSLGSFEPFALYPGLVEQLQRKLSL</sequence>
<dbReference type="Gene3D" id="3.30.565.10">
    <property type="entry name" value="Histidine kinase-like ATPase, C-terminal domain"/>
    <property type="match status" value="1"/>
</dbReference>
<dbReference type="AlphaFoldDB" id="A0A7Y4NX90"/>
<keyword evidence="2" id="KW-1185">Reference proteome</keyword>
<evidence type="ECO:0000313" key="2">
    <source>
        <dbReference type="Proteomes" id="UP000563426"/>
    </source>
</evidence>
<dbReference type="Pfam" id="PF13589">
    <property type="entry name" value="HATPase_c_3"/>
    <property type="match status" value="1"/>
</dbReference>
<comment type="caution">
    <text evidence="1">The sequence shown here is derived from an EMBL/GenBank/DDBJ whole genome shotgun (WGS) entry which is preliminary data.</text>
</comment>
<dbReference type="GO" id="GO:0005524">
    <property type="term" value="F:ATP binding"/>
    <property type="evidence" value="ECO:0007669"/>
    <property type="project" value="UniProtKB-KW"/>
</dbReference>